<dbReference type="Proteomes" id="UP000245771">
    <property type="component" value="Unassembled WGS sequence"/>
</dbReference>
<evidence type="ECO:0000256" key="1">
    <source>
        <dbReference type="SAM" id="SignalP"/>
    </source>
</evidence>
<dbReference type="SUPFAM" id="SSF49899">
    <property type="entry name" value="Concanavalin A-like lectins/glucanases"/>
    <property type="match status" value="1"/>
</dbReference>
<dbReference type="OrthoDB" id="192832at2759"/>
<dbReference type="PANTHER" id="PTHR10963">
    <property type="entry name" value="GLYCOSYL HYDROLASE-RELATED"/>
    <property type="match status" value="1"/>
</dbReference>
<dbReference type="EMBL" id="KZ819602">
    <property type="protein sequence ID" value="PWN37822.1"/>
    <property type="molecule type" value="Genomic_DNA"/>
</dbReference>
<dbReference type="InParanoid" id="A0A316VJM2"/>
<dbReference type="GO" id="GO:0009251">
    <property type="term" value="P:glucan catabolic process"/>
    <property type="evidence" value="ECO:0007669"/>
    <property type="project" value="TreeGrafter"/>
</dbReference>
<dbReference type="InterPro" id="IPR000757">
    <property type="entry name" value="Beta-glucanase-like"/>
</dbReference>
<name>A0A316VJM2_9BASI</name>
<proteinExistence type="predicted"/>
<dbReference type="Gene3D" id="2.60.120.200">
    <property type="match status" value="1"/>
</dbReference>
<dbReference type="GeneID" id="37018700"/>
<keyword evidence="1" id="KW-0732">Signal</keyword>
<feature type="domain" description="GH16" evidence="2">
    <location>
        <begin position="26"/>
        <end position="293"/>
    </location>
</feature>
<reference evidence="3 4" key="1">
    <citation type="journal article" date="2018" name="Mol. Biol. Evol.">
        <title>Broad Genomic Sampling Reveals a Smut Pathogenic Ancestry of the Fungal Clade Ustilaginomycotina.</title>
        <authorList>
            <person name="Kijpornyongpan T."/>
            <person name="Mondo S.J."/>
            <person name="Barry K."/>
            <person name="Sandor L."/>
            <person name="Lee J."/>
            <person name="Lipzen A."/>
            <person name="Pangilinan J."/>
            <person name="LaButti K."/>
            <person name="Hainaut M."/>
            <person name="Henrissat B."/>
            <person name="Grigoriev I.V."/>
            <person name="Spatafora J.W."/>
            <person name="Aime M.C."/>
        </authorList>
    </citation>
    <scope>NUCLEOTIDE SEQUENCE [LARGE SCALE GENOMIC DNA]</scope>
    <source>
        <strain evidence="3 4">MCA 3882</strain>
    </source>
</reference>
<dbReference type="InterPro" id="IPR050546">
    <property type="entry name" value="Glycosyl_Hydrlase_16"/>
</dbReference>
<evidence type="ECO:0000313" key="3">
    <source>
        <dbReference type="EMBL" id="PWN37822.1"/>
    </source>
</evidence>
<evidence type="ECO:0000259" key="2">
    <source>
        <dbReference type="PROSITE" id="PS51762"/>
    </source>
</evidence>
<organism evidence="3 4">
    <name type="scientific">Meira miltonrushii</name>
    <dbReference type="NCBI Taxonomy" id="1280837"/>
    <lineage>
        <taxon>Eukaryota</taxon>
        <taxon>Fungi</taxon>
        <taxon>Dikarya</taxon>
        <taxon>Basidiomycota</taxon>
        <taxon>Ustilaginomycotina</taxon>
        <taxon>Exobasidiomycetes</taxon>
        <taxon>Exobasidiales</taxon>
        <taxon>Brachybasidiaceae</taxon>
        <taxon>Meira</taxon>
    </lineage>
</organism>
<keyword evidence="4" id="KW-1185">Reference proteome</keyword>
<feature type="signal peptide" evidence="1">
    <location>
        <begin position="1"/>
        <end position="25"/>
    </location>
</feature>
<dbReference type="PANTHER" id="PTHR10963:SF24">
    <property type="entry name" value="GLYCOSIDASE C21B10.07-RELATED"/>
    <property type="match status" value="1"/>
</dbReference>
<sequence>MMLPSSSLFGALSLGFALLQTKVNAATWSLSTTINPTDFDNQFNYYNQTDPTHGLVLYQDYQDAKANNLTGIAHGNYFMRVDTTEVQLAGRRSIRLESKQTYQDGVYVLNVSHVPIGCAAWPAFWTLTENESAWPQGGEIDILENFNDLYNGPAATLHTQDSCIVPKASESGMLLSNNCSAYTPNNDGCSVVMNGTSKPTWGTAFNQQGGGIVAMERALGSTGSGIRVWIWPQGQEPSDLQSSSNSVDPSTWGTPNADFNVANNCHTEFGPHRIIFDITLCGDAGSRTYNTSGCNLQYPACSYQVGYNGSSFNQSYWSLGGLRVFATGGGTDNAQTSPNTHKEVFTSLSAASLMSVPVQAGSLITLLLCGAALLLI</sequence>
<dbReference type="RefSeq" id="XP_025358124.1">
    <property type="nucleotide sequence ID" value="XM_025496919.1"/>
</dbReference>
<feature type="non-terminal residue" evidence="3">
    <location>
        <position position="1"/>
    </location>
</feature>
<dbReference type="Pfam" id="PF26113">
    <property type="entry name" value="GH16_XgeA"/>
    <property type="match status" value="1"/>
</dbReference>
<dbReference type="AlphaFoldDB" id="A0A316VJM2"/>
<accession>A0A316VJM2</accession>
<dbReference type="InterPro" id="IPR013320">
    <property type="entry name" value="ConA-like_dom_sf"/>
</dbReference>
<evidence type="ECO:0000313" key="4">
    <source>
        <dbReference type="Proteomes" id="UP000245771"/>
    </source>
</evidence>
<dbReference type="PROSITE" id="PS51762">
    <property type="entry name" value="GH16_2"/>
    <property type="match status" value="1"/>
</dbReference>
<gene>
    <name evidence="3" type="ORF">FA14DRAFT_130746</name>
</gene>
<feature type="chain" id="PRO_5016336430" description="GH16 domain-containing protein" evidence="1">
    <location>
        <begin position="26"/>
        <end position="376"/>
    </location>
</feature>
<dbReference type="STRING" id="1280837.A0A316VJM2"/>
<protein>
    <recommendedName>
        <fullName evidence="2">GH16 domain-containing protein</fullName>
    </recommendedName>
</protein>
<dbReference type="GO" id="GO:0004553">
    <property type="term" value="F:hydrolase activity, hydrolyzing O-glycosyl compounds"/>
    <property type="evidence" value="ECO:0007669"/>
    <property type="project" value="InterPro"/>
</dbReference>